<evidence type="ECO:0000313" key="1">
    <source>
        <dbReference type="EMBL" id="PSJ55788.1"/>
    </source>
</evidence>
<evidence type="ECO:0000313" key="2">
    <source>
        <dbReference type="Proteomes" id="UP000240653"/>
    </source>
</evidence>
<reference evidence="1 2" key="1">
    <citation type="submission" date="2018-03" db="EMBL/GenBank/DDBJ databases">
        <title>The draft genome of Mesorhizobium soli JCM 19897.</title>
        <authorList>
            <person name="Li L."/>
            <person name="Liu L."/>
            <person name="Liang L."/>
            <person name="Wang T."/>
            <person name="Zhang X."/>
        </authorList>
    </citation>
    <scope>NUCLEOTIDE SEQUENCE [LARGE SCALE GENOMIC DNA]</scope>
    <source>
        <strain evidence="1 2">JCM 19897</strain>
    </source>
</reference>
<organism evidence="1 2">
    <name type="scientific">Pseudaminobacter soli</name>
    <name type="common">ex Li et al. 2025</name>
    <dbReference type="NCBI Taxonomy" id="1295366"/>
    <lineage>
        <taxon>Bacteria</taxon>
        <taxon>Pseudomonadati</taxon>
        <taxon>Pseudomonadota</taxon>
        <taxon>Alphaproteobacteria</taxon>
        <taxon>Hyphomicrobiales</taxon>
        <taxon>Phyllobacteriaceae</taxon>
        <taxon>Pseudaminobacter</taxon>
    </lineage>
</organism>
<comment type="caution">
    <text evidence="1">The sequence shown here is derived from an EMBL/GenBank/DDBJ whole genome shotgun (WGS) entry which is preliminary data.</text>
</comment>
<sequence>METLLKLTTPLDCTMAYLTGQSDQPDGGPTFDWEYMPKYAKLSDYLEAGVYRKALWATKDDPRRTTEGDLIYNDLRLIGWEYSLFKLKDRSMDLLNLVEGDLITAAHGEMHKKDIRLVPGRLVVVRFGIDEIRAAETSLRLVEVEGDEVRLVTKSSVANEDPIVLGKKLDRDDGLNMYRAKPMGVAWVMALAVRATRNLPLLDAEEISPE</sequence>
<proteinExistence type="predicted"/>
<dbReference type="EMBL" id="PXYL01000022">
    <property type="protein sequence ID" value="PSJ55788.1"/>
    <property type="molecule type" value="Genomic_DNA"/>
</dbReference>
<name>A0A2P7RZY2_9HYPH</name>
<dbReference type="AlphaFoldDB" id="A0A2P7RZY2"/>
<protein>
    <submittedName>
        <fullName evidence="1">Uncharacterized protein</fullName>
    </submittedName>
</protein>
<dbReference type="RefSeq" id="WP_245445117.1">
    <property type="nucleotide sequence ID" value="NZ_PXYL01000022.1"/>
</dbReference>
<gene>
    <name evidence="1" type="ORF">C7I85_26230</name>
</gene>
<dbReference type="Proteomes" id="UP000240653">
    <property type="component" value="Unassembled WGS sequence"/>
</dbReference>
<keyword evidence="2" id="KW-1185">Reference proteome</keyword>
<accession>A0A2P7RZY2</accession>